<dbReference type="SUPFAM" id="SSF48264">
    <property type="entry name" value="Cytochrome P450"/>
    <property type="match status" value="1"/>
</dbReference>
<dbReference type="InterPro" id="IPR001128">
    <property type="entry name" value="Cyt_P450"/>
</dbReference>
<evidence type="ECO:0000313" key="9">
    <source>
        <dbReference type="Proteomes" id="UP000199361"/>
    </source>
</evidence>
<dbReference type="GO" id="GO:0005506">
    <property type="term" value="F:iron ion binding"/>
    <property type="evidence" value="ECO:0007669"/>
    <property type="project" value="InterPro"/>
</dbReference>
<evidence type="ECO:0000256" key="3">
    <source>
        <dbReference type="ARBA" id="ARBA00022723"/>
    </source>
</evidence>
<dbReference type="Proteomes" id="UP000199361">
    <property type="component" value="Unassembled WGS sequence"/>
</dbReference>
<dbReference type="GO" id="GO:0016705">
    <property type="term" value="F:oxidoreductase activity, acting on paired donors, with incorporation or reduction of molecular oxygen"/>
    <property type="evidence" value="ECO:0007669"/>
    <property type="project" value="InterPro"/>
</dbReference>
<reference evidence="8 9" key="1">
    <citation type="submission" date="2016-10" db="EMBL/GenBank/DDBJ databases">
        <authorList>
            <person name="de Groot N.N."/>
        </authorList>
    </citation>
    <scope>NUCLEOTIDE SEQUENCE [LARGE SCALE GENOMIC DNA]</scope>
    <source>
        <strain evidence="8 9">CGMCC 4.5598</strain>
    </source>
</reference>
<dbReference type="PANTHER" id="PTHR46696">
    <property type="entry name" value="P450, PUTATIVE (EUROFUNG)-RELATED"/>
    <property type="match status" value="1"/>
</dbReference>
<evidence type="ECO:0000256" key="1">
    <source>
        <dbReference type="ARBA" id="ARBA00010617"/>
    </source>
</evidence>
<sequence length="397" mass="43029">MSEKKCPVLDIAKVNNAHGHVEAYATVREGGPVARSEDLGGYWALLGYTEVREGANDTERLCSGLGSTIPALGMTFRPIPVEVDPPHHRNYRKILVPELRPDRVADWTDLIRRKADEAIDTFIENGKGDLCAIARYMPPAVIAAILGVPEDGPLMVKLTDDINRAATENDAEGKKNANIALFRYVDQIVTAAEQSEDRADLLTFIAKAEIEGAPIGHDIAVAMTVTLVIAGQETTVNGIGGSLWRLGAHQDVKKRLIEDPSLIPAAVEESLRLESPVQMMGRTATSDFELQGVPISKGDRVGLAFGAANVDPAKFESPEKFDLDRTGNPHVAFGHGIHRCIGEHLARLEMRVAIEQVLTRMPDFALDGEIEIGSNIPINRGPKAVPVTFTPGSRVYA</sequence>
<evidence type="ECO:0000256" key="5">
    <source>
        <dbReference type="ARBA" id="ARBA00023004"/>
    </source>
</evidence>
<keyword evidence="6 7" id="KW-0503">Monooxygenase</keyword>
<keyword evidence="4 7" id="KW-0560">Oxidoreductase</keyword>
<dbReference type="STRING" id="568860.SAMN05421811_114217"/>
<proteinExistence type="inferred from homology"/>
<dbReference type="GO" id="GO:0004497">
    <property type="term" value="F:monooxygenase activity"/>
    <property type="evidence" value="ECO:0007669"/>
    <property type="project" value="UniProtKB-KW"/>
</dbReference>
<dbReference type="RefSeq" id="WP_091090024.1">
    <property type="nucleotide sequence ID" value="NZ_FOHX01000014.1"/>
</dbReference>
<protein>
    <submittedName>
        <fullName evidence="8">Cytochrome P450</fullName>
    </submittedName>
</protein>
<keyword evidence="5 7" id="KW-0408">Iron</keyword>
<dbReference type="InterPro" id="IPR017972">
    <property type="entry name" value="Cyt_P450_CS"/>
</dbReference>
<accession>A0A1I0LBE9</accession>
<evidence type="ECO:0000256" key="7">
    <source>
        <dbReference type="RuleBase" id="RU000461"/>
    </source>
</evidence>
<gene>
    <name evidence="8" type="ORF">SAMN05421811_114217</name>
</gene>
<evidence type="ECO:0000256" key="6">
    <source>
        <dbReference type="ARBA" id="ARBA00023033"/>
    </source>
</evidence>
<keyword evidence="3 7" id="KW-0479">Metal-binding</keyword>
<dbReference type="PRINTS" id="PR00385">
    <property type="entry name" value="P450"/>
</dbReference>
<dbReference type="AlphaFoldDB" id="A0A1I0LBE9"/>
<keyword evidence="9" id="KW-1185">Reference proteome</keyword>
<dbReference type="Gene3D" id="1.10.630.10">
    <property type="entry name" value="Cytochrome P450"/>
    <property type="match status" value="1"/>
</dbReference>
<keyword evidence="2 7" id="KW-0349">Heme</keyword>
<evidence type="ECO:0000313" key="8">
    <source>
        <dbReference type="EMBL" id="SEU37470.1"/>
    </source>
</evidence>
<dbReference type="EMBL" id="FOHX01000014">
    <property type="protein sequence ID" value="SEU37470.1"/>
    <property type="molecule type" value="Genomic_DNA"/>
</dbReference>
<dbReference type="GO" id="GO:0020037">
    <property type="term" value="F:heme binding"/>
    <property type="evidence" value="ECO:0007669"/>
    <property type="project" value="InterPro"/>
</dbReference>
<dbReference type="FunFam" id="1.10.630.10:FF:000018">
    <property type="entry name" value="Cytochrome P450 monooxygenase"/>
    <property type="match status" value="1"/>
</dbReference>
<comment type="similarity">
    <text evidence="1 7">Belongs to the cytochrome P450 family.</text>
</comment>
<dbReference type="InterPro" id="IPR002397">
    <property type="entry name" value="Cyt_P450_B"/>
</dbReference>
<dbReference type="PANTHER" id="PTHR46696:SF6">
    <property type="entry name" value="P450, PUTATIVE (EUROFUNG)-RELATED"/>
    <property type="match status" value="1"/>
</dbReference>
<dbReference type="Pfam" id="PF00067">
    <property type="entry name" value="p450"/>
    <property type="match status" value="1"/>
</dbReference>
<dbReference type="OrthoDB" id="502624at2"/>
<evidence type="ECO:0000256" key="2">
    <source>
        <dbReference type="ARBA" id="ARBA00022617"/>
    </source>
</evidence>
<dbReference type="InterPro" id="IPR036396">
    <property type="entry name" value="Cyt_P450_sf"/>
</dbReference>
<name>A0A1I0LBE9_9ACTN</name>
<organism evidence="8 9">
    <name type="scientific">Nonomuraea wenchangensis</name>
    <dbReference type="NCBI Taxonomy" id="568860"/>
    <lineage>
        <taxon>Bacteria</taxon>
        <taxon>Bacillati</taxon>
        <taxon>Actinomycetota</taxon>
        <taxon>Actinomycetes</taxon>
        <taxon>Streptosporangiales</taxon>
        <taxon>Streptosporangiaceae</taxon>
        <taxon>Nonomuraea</taxon>
    </lineage>
</organism>
<evidence type="ECO:0000256" key="4">
    <source>
        <dbReference type="ARBA" id="ARBA00023002"/>
    </source>
</evidence>
<dbReference type="PRINTS" id="PR00359">
    <property type="entry name" value="BP450"/>
</dbReference>
<dbReference type="PROSITE" id="PS00086">
    <property type="entry name" value="CYTOCHROME_P450"/>
    <property type="match status" value="1"/>
</dbReference>